<feature type="non-terminal residue" evidence="2">
    <location>
        <position position="1"/>
    </location>
</feature>
<name>A0A0D7B121_9AGAR</name>
<evidence type="ECO:0000256" key="1">
    <source>
        <dbReference type="SAM" id="Coils"/>
    </source>
</evidence>
<evidence type="ECO:0000313" key="2">
    <source>
        <dbReference type="EMBL" id="KIY63910.1"/>
    </source>
</evidence>
<dbReference type="EMBL" id="KN880664">
    <property type="protein sequence ID" value="KIY63910.1"/>
    <property type="molecule type" value="Genomic_DNA"/>
</dbReference>
<organism evidence="2 3">
    <name type="scientific">Cylindrobasidium torrendii FP15055 ss-10</name>
    <dbReference type="NCBI Taxonomy" id="1314674"/>
    <lineage>
        <taxon>Eukaryota</taxon>
        <taxon>Fungi</taxon>
        <taxon>Dikarya</taxon>
        <taxon>Basidiomycota</taxon>
        <taxon>Agaricomycotina</taxon>
        <taxon>Agaricomycetes</taxon>
        <taxon>Agaricomycetidae</taxon>
        <taxon>Agaricales</taxon>
        <taxon>Marasmiineae</taxon>
        <taxon>Physalacriaceae</taxon>
        <taxon>Cylindrobasidium</taxon>
    </lineage>
</organism>
<gene>
    <name evidence="2" type="ORF">CYLTODRAFT_336669</name>
</gene>
<keyword evidence="3" id="KW-1185">Reference proteome</keyword>
<dbReference type="AlphaFoldDB" id="A0A0D7B121"/>
<accession>A0A0D7B121</accession>
<sequence length="96" mass="11186">IQTIDKEIKTMEAATQRLKDQRQEAEVFLRAHKGLLCRVHDLPNEVLCQIFLGCLRSGGRYSLYGRKDLSESSAPWNIISVCRRWRQIGCDLPRLW</sequence>
<protein>
    <submittedName>
        <fullName evidence="2">Uncharacterized protein</fullName>
    </submittedName>
</protein>
<feature type="coiled-coil region" evidence="1">
    <location>
        <begin position="1"/>
        <end position="31"/>
    </location>
</feature>
<dbReference type="Gene3D" id="1.20.1280.50">
    <property type="match status" value="1"/>
</dbReference>
<keyword evidence="1" id="KW-0175">Coiled coil</keyword>
<proteinExistence type="predicted"/>
<evidence type="ECO:0000313" key="3">
    <source>
        <dbReference type="Proteomes" id="UP000054007"/>
    </source>
</evidence>
<dbReference type="Proteomes" id="UP000054007">
    <property type="component" value="Unassembled WGS sequence"/>
</dbReference>
<feature type="non-terminal residue" evidence="2">
    <location>
        <position position="96"/>
    </location>
</feature>
<reference evidence="2 3" key="1">
    <citation type="journal article" date="2015" name="Fungal Genet. Biol.">
        <title>Evolution of novel wood decay mechanisms in Agaricales revealed by the genome sequences of Fistulina hepatica and Cylindrobasidium torrendii.</title>
        <authorList>
            <person name="Floudas D."/>
            <person name="Held B.W."/>
            <person name="Riley R."/>
            <person name="Nagy L.G."/>
            <person name="Koehler G."/>
            <person name="Ransdell A.S."/>
            <person name="Younus H."/>
            <person name="Chow J."/>
            <person name="Chiniquy J."/>
            <person name="Lipzen A."/>
            <person name="Tritt A."/>
            <person name="Sun H."/>
            <person name="Haridas S."/>
            <person name="LaButti K."/>
            <person name="Ohm R.A."/>
            <person name="Kues U."/>
            <person name="Blanchette R.A."/>
            <person name="Grigoriev I.V."/>
            <person name="Minto R.E."/>
            <person name="Hibbett D.S."/>
        </authorList>
    </citation>
    <scope>NUCLEOTIDE SEQUENCE [LARGE SCALE GENOMIC DNA]</scope>
    <source>
        <strain evidence="2 3">FP15055 ss-10</strain>
    </source>
</reference>
<dbReference type="OrthoDB" id="3365698at2759"/>